<name>A0A2S0HV25_9FLAO</name>
<protein>
    <submittedName>
        <fullName evidence="1">Uncharacterized protein</fullName>
    </submittedName>
</protein>
<dbReference type="OrthoDB" id="832379at2"/>
<proteinExistence type="predicted"/>
<keyword evidence="2" id="KW-1185">Reference proteome</keyword>
<dbReference type="Proteomes" id="UP000238442">
    <property type="component" value="Chromosome"/>
</dbReference>
<sequence>MEKLTKLFLFTLLIFGVTFTSCQKEEEIFIDETNEETITANSVLANLLIRTSQNSGSIDDIIDGNSCVSVKFPVTVIANGQEVILTDEDDLDIVEAIFNQFPNDIDTLEIVFPITVILDDYTEVVVNSQAELDALIAACESSGGDDSISCLDFEYPITFFIFDNNQQQTGTVTVNNDLELYLFLNGLGDDDYFSIDYPINVILDDNSVVTVTNNAQLQQLIDDCENNSGSNDPIDPVVFEQNLTNGVWYITYFFDDFDETDNYNGYEFSFATDNTAQATNGTNTVPGTWMFEGGSTPDLVLFFGTNSPFDELDDDWDIIEATNDIIRLRDESGDGSIDYLTFERTPPTGGGGNTNALITELTTGVWYVNLLDDDGNIETCDYVDYVFTYNLNGTATAISSSTTVNGFWSVEVDDGVLNLILNFDITADPNFDDINDDWDVSSFNSNLISLLDVSGGGGGTDILEFGRSPATGCGGGGGGTAQALIDTLEDGQWFVAQYLDDGIDETIDYNGYTLTFNTGGTVVATNGTNTFNGTWAVTGTTNLDLVLDFGTQFPFDEFNDDWDVLNFTSTLVELEDVSGGGGGTDNLTFQKL</sequence>
<dbReference type="PROSITE" id="PS51257">
    <property type="entry name" value="PROKAR_LIPOPROTEIN"/>
    <property type="match status" value="1"/>
</dbReference>
<gene>
    <name evidence="1" type="ORF">C5O00_02105</name>
</gene>
<dbReference type="RefSeq" id="WP_105214494.1">
    <property type="nucleotide sequence ID" value="NZ_CP027062.1"/>
</dbReference>
<dbReference type="EMBL" id="CP027062">
    <property type="protein sequence ID" value="AVI50023.1"/>
    <property type="molecule type" value="Genomic_DNA"/>
</dbReference>
<dbReference type="AlphaFoldDB" id="A0A2S0HV25"/>
<accession>A0A2S0HV25</accession>
<reference evidence="1 2" key="1">
    <citation type="submission" date="2018-02" db="EMBL/GenBank/DDBJ databases">
        <title>Genomic analysis of the strain RR4-38 isolated from a seawater recirculating aquaculture system.</title>
        <authorList>
            <person name="Kim Y.-S."/>
            <person name="Jang Y.H."/>
            <person name="Kim K.-H."/>
        </authorList>
    </citation>
    <scope>NUCLEOTIDE SEQUENCE [LARGE SCALE GENOMIC DNA]</scope>
    <source>
        <strain evidence="1 2">RR4-38</strain>
    </source>
</reference>
<organism evidence="1 2">
    <name type="scientific">Pukyongia salina</name>
    <dbReference type="NCBI Taxonomy" id="2094025"/>
    <lineage>
        <taxon>Bacteria</taxon>
        <taxon>Pseudomonadati</taxon>
        <taxon>Bacteroidota</taxon>
        <taxon>Flavobacteriia</taxon>
        <taxon>Flavobacteriales</taxon>
        <taxon>Flavobacteriaceae</taxon>
        <taxon>Pukyongia</taxon>
    </lineage>
</organism>
<evidence type="ECO:0000313" key="1">
    <source>
        <dbReference type="EMBL" id="AVI50023.1"/>
    </source>
</evidence>
<dbReference type="KEGG" id="aue:C5O00_02105"/>
<evidence type="ECO:0000313" key="2">
    <source>
        <dbReference type="Proteomes" id="UP000238442"/>
    </source>
</evidence>